<name>A0A7W0BZ21_9BACL</name>
<keyword evidence="2 10" id="KW-1003">Cell membrane</keyword>
<dbReference type="Proteomes" id="UP000523087">
    <property type="component" value="Unassembled WGS sequence"/>
</dbReference>
<keyword evidence="3 10" id="KW-0812">Transmembrane</keyword>
<evidence type="ECO:0000256" key="7">
    <source>
        <dbReference type="ARBA" id="ARBA00035120"/>
    </source>
</evidence>
<comment type="catalytic activity">
    <reaction evidence="8">
        <text>fluoride(in) = fluoride(out)</text>
        <dbReference type="Rhea" id="RHEA:76159"/>
        <dbReference type="ChEBI" id="CHEBI:17051"/>
    </reaction>
    <physiologicalReaction direction="left-to-right" evidence="8">
        <dbReference type="Rhea" id="RHEA:76160"/>
    </physiologicalReaction>
</comment>
<keyword evidence="10" id="KW-0479">Metal-binding</keyword>
<evidence type="ECO:0000256" key="10">
    <source>
        <dbReference type="HAMAP-Rule" id="MF_00454"/>
    </source>
</evidence>
<keyword evidence="6 10" id="KW-0407">Ion channel</keyword>
<evidence type="ECO:0000256" key="6">
    <source>
        <dbReference type="ARBA" id="ARBA00023303"/>
    </source>
</evidence>
<comment type="caution">
    <text evidence="11">The sequence shown here is derived from an EMBL/GenBank/DDBJ whole genome shotgun (WGS) entry which is preliminary data.</text>
</comment>
<dbReference type="InterPro" id="IPR003691">
    <property type="entry name" value="FluC"/>
</dbReference>
<dbReference type="PANTHER" id="PTHR28259">
    <property type="entry name" value="FLUORIDE EXPORT PROTEIN 1-RELATED"/>
    <property type="match status" value="1"/>
</dbReference>
<comment type="function">
    <text evidence="9 10">Fluoride-specific ion channel. Important for reducing fluoride concentration in the cell, thus reducing its toxicity.</text>
</comment>
<evidence type="ECO:0000256" key="9">
    <source>
        <dbReference type="ARBA" id="ARBA00049940"/>
    </source>
</evidence>
<dbReference type="HAMAP" id="MF_00454">
    <property type="entry name" value="FluC"/>
    <property type="match status" value="1"/>
</dbReference>
<proteinExistence type="inferred from homology"/>
<evidence type="ECO:0000256" key="8">
    <source>
        <dbReference type="ARBA" id="ARBA00035585"/>
    </source>
</evidence>
<comment type="activity regulation">
    <text evidence="10">Na(+) is not transported, but it plays an essential structural role and its presence is essential for fluoride channel function.</text>
</comment>
<dbReference type="Pfam" id="PF02537">
    <property type="entry name" value="CRCB"/>
    <property type="match status" value="1"/>
</dbReference>
<feature type="transmembrane region" description="Helical" evidence="10">
    <location>
        <begin position="99"/>
        <end position="124"/>
    </location>
</feature>
<evidence type="ECO:0000256" key="5">
    <source>
        <dbReference type="ARBA" id="ARBA00023136"/>
    </source>
</evidence>
<evidence type="ECO:0000313" key="12">
    <source>
        <dbReference type="Proteomes" id="UP000523087"/>
    </source>
</evidence>
<evidence type="ECO:0000256" key="2">
    <source>
        <dbReference type="ARBA" id="ARBA00022475"/>
    </source>
</evidence>
<feature type="binding site" evidence="10">
    <location>
        <position position="77"/>
    </location>
    <ligand>
        <name>Na(+)</name>
        <dbReference type="ChEBI" id="CHEBI:29101"/>
        <note>structural</note>
    </ligand>
</feature>
<keyword evidence="4 10" id="KW-1133">Transmembrane helix</keyword>
<keyword evidence="12" id="KW-1185">Reference proteome</keyword>
<dbReference type="GO" id="GO:0005886">
    <property type="term" value="C:plasma membrane"/>
    <property type="evidence" value="ECO:0007669"/>
    <property type="project" value="UniProtKB-SubCell"/>
</dbReference>
<dbReference type="PANTHER" id="PTHR28259:SF1">
    <property type="entry name" value="FLUORIDE EXPORT PROTEIN 1-RELATED"/>
    <property type="match status" value="1"/>
</dbReference>
<feature type="transmembrane region" description="Helical" evidence="10">
    <location>
        <begin position="27"/>
        <end position="50"/>
    </location>
</feature>
<sequence length="141" mass="15914">MVYVVVGIAGILGALSRYYLGLFIDTWWHHIFPLATLSINLIGCFLLSWLTMYVSRLNILHPYLVTGIGTGFIGSFTTFSTFSVETVRLIQHAQWSMALLYVLSSLWGGLFMSWLGFQIGNILFIRRTQKRLSLESSGGKK</sequence>
<reference evidence="11 12" key="1">
    <citation type="submission" date="2020-07" db="EMBL/GenBank/DDBJ databases">
        <title>Genomic Encyclopedia of Type Strains, Phase IV (KMG-IV): sequencing the most valuable type-strain genomes for metagenomic binning, comparative biology and taxonomic classification.</title>
        <authorList>
            <person name="Goeker M."/>
        </authorList>
    </citation>
    <scope>NUCLEOTIDE SEQUENCE [LARGE SCALE GENOMIC DNA]</scope>
    <source>
        <strain evidence="11 12">DSM 15730</strain>
    </source>
</reference>
<feature type="binding site" evidence="10">
    <location>
        <position position="74"/>
    </location>
    <ligand>
        <name>Na(+)</name>
        <dbReference type="ChEBI" id="CHEBI:29101"/>
        <note>structural</note>
    </ligand>
</feature>
<dbReference type="GO" id="GO:0062054">
    <property type="term" value="F:fluoride channel activity"/>
    <property type="evidence" value="ECO:0007669"/>
    <property type="project" value="UniProtKB-UniRule"/>
</dbReference>
<protein>
    <recommendedName>
        <fullName evidence="10">Fluoride-specific ion channel FluC</fullName>
    </recommendedName>
</protein>
<dbReference type="RefSeq" id="WP_181556372.1">
    <property type="nucleotide sequence ID" value="NZ_JACDUT010000007.1"/>
</dbReference>
<keyword evidence="5 10" id="KW-0472">Membrane</keyword>
<dbReference type="GO" id="GO:0046872">
    <property type="term" value="F:metal ion binding"/>
    <property type="evidence" value="ECO:0007669"/>
    <property type="project" value="UniProtKB-KW"/>
</dbReference>
<organism evidence="11 12">
    <name type="scientific">Thermaerobacillus caldiproteolyticus</name>
    <dbReference type="NCBI Taxonomy" id="247480"/>
    <lineage>
        <taxon>Bacteria</taxon>
        <taxon>Bacillati</taxon>
        <taxon>Bacillota</taxon>
        <taxon>Bacilli</taxon>
        <taxon>Bacillales</taxon>
        <taxon>Anoxybacillaceae</taxon>
        <taxon>Thermaerobacillus</taxon>
    </lineage>
</organism>
<evidence type="ECO:0000313" key="11">
    <source>
        <dbReference type="EMBL" id="MBA2875573.1"/>
    </source>
</evidence>
<feature type="transmembrane region" description="Helical" evidence="10">
    <location>
        <begin position="62"/>
        <end position="79"/>
    </location>
</feature>
<evidence type="ECO:0000256" key="4">
    <source>
        <dbReference type="ARBA" id="ARBA00022989"/>
    </source>
</evidence>
<keyword evidence="10" id="KW-0915">Sodium</keyword>
<accession>A0A7W0BZ21</accession>
<evidence type="ECO:0000256" key="3">
    <source>
        <dbReference type="ARBA" id="ARBA00022692"/>
    </source>
</evidence>
<dbReference type="AlphaFoldDB" id="A0A7W0BZ21"/>
<keyword evidence="10" id="KW-0406">Ion transport</keyword>
<gene>
    <name evidence="10" type="primary">fluC</name>
    <name evidence="10" type="synonym">crcB</name>
    <name evidence="11" type="ORF">HNR31_002363</name>
</gene>
<dbReference type="GO" id="GO:0140114">
    <property type="term" value="P:cellular detoxification of fluoride"/>
    <property type="evidence" value="ECO:0007669"/>
    <property type="project" value="UniProtKB-UniRule"/>
</dbReference>
<evidence type="ECO:0000256" key="1">
    <source>
        <dbReference type="ARBA" id="ARBA00004651"/>
    </source>
</evidence>
<comment type="similarity">
    <text evidence="7 10">Belongs to the fluoride channel Fluc/FEX (TC 1.A.43) family.</text>
</comment>
<keyword evidence="10" id="KW-0813">Transport</keyword>
<dbReference type="EMBL" id="JACDUT010000007">
    <property type="protein sequence ID" value="MBA2875573.1"/>
    <property type="molecule type" value="Genomic_DNA"/>
</dbReference>
<comment type="subcellular location">
    <subcellularLocation>
        <location evidence="1 10">Cell membrane</location>
        <topology evidence="1 10">Multi-pass membrane protein</topology>
    </subcellularLocation>
</comment>
<dbReference type="NCBIfam" id="TIGR00494">
    <property type="entry name" value="crcB"/>
    <property type="match status" value="1"/>
</dbReference>